<evidence type="ECO:0000313" key="4">
    <source>
        <dbReference type="Proteomes" id="UP000000641"/>
    </source>
</evidence>
<dbReference type="KEGG" id="tpe:Tpen_0370"/>
<dbReference type="InterPro" id="IPR036390">
    <property type="entry name" value="WH_DNA-bd_sf"/>
</dbReference>
<evidence type="ECO:0000256" key="1">
    <source>
        <dbReference type="SAM" id="Coils"/>
    </source>
</evidence>
<dbReference type="SUPFAM" id="SSF46785">
    <property type="entry name" value="Winged helix' DNA-binding domain"/>
    <property type="match status" value="1"/>
</dbReference>
<dbReference type="RefSeq" id="WP_011752044.1">
    <property type="nucleotide sequence ID" value="NC_008698.1"/>
</dbReference>
<feature type="coiled-coil region" evidence="1">
    <location>
        <begin position="10"/>
        <end position="37"/>
    </location>
</feature>
<feature type="domain" description="B-block binding subunit of TFIIIC" evidence="2">
    <location>
        <begin position="26"/>
        <end position="91"/>
    </location>
</feature>
<sequence>MAPASKVYAHEEDIEELEESSVQFQALERRVLELLREAGEKGVLQRELWKKLDVDSRKGLKILRKLESQGLIAKEQVVYKGRKTYVLKLAKEAEEVQIPGFLEEIPCFFCPFLHKCASGERDIYSCAILQEWLNKDD</sequence>
<accession>A1RX49</accession>
<dbReference type="Pfam" id="PF04182">
    <property type="entry name" value="B-block_TFIIIC"/>
    <property type="match status" value="1"/>
</dbReference>
<dbReference type="EnsemblBacteria" id="ABL77779">
    <property type="protein sequence ID" value="ABL77779"/>
    <property type="gene ID" value="Tpen_0370"/>
</dbReference>
<dbReference type="HOGENOM" id="CLU_142666_0_0_2"/>
<gene>
    <name evidence="3" type="ordered locus">Tpen_0370</name>
</gene>
<dbReference type="AlphaFoldDB" id="A1RX49"/>
<reference evidence="4" key="1">
    <citation type="journal article" date="2008" name="J. Bacteriol.">
        <title>Genome sequence of Thermofilum pendens reveals an exceptional loss of biosynthetic pathways without genome reduction.</title>
        <authorList>
            <person name="Anderson I."/>
            <person name="Rodriguez J."/>
            <person name="Susanti D."/>
            <person name="Porat I."/>
            <person name="Reich C."/>
            <person name="Ulrich L.E."/>
            <person name="Elkins J.G."/>
            <person name="Mavromatis K."/>
            <person name="Lykidis A."/>
            <person name="Kim E."/>
            <person name="Thompson L.S."/>
            <person name="Nolan M."/>
            <person name="Land M."/>
            <person name="Copeland A."/>
            <person name="Lapidus A."/>
            <person name="Lucas S."/>
            <person name="Detter C."/>
            <person name="Zhulin I.B."/>
            <person name="Olsen G.J."/>
            <person name="Whitman W."/>
            <person name="Mukhopadhyay B."/>
            <person name="Bristow J."/>
            <person name="Kyrpides N."/>
        </authorList>
    </citation>
    <scope>NUCLEOTIDE SEQUENCE [LARGE SCALE GENOMIC DNA]</scope>
    <source>
        <strain evidence="4">DSM 2475 / Hrk 5</strain>
    </source>
</reference>
<dbReference type="GeneID" id="4600770"/>
<protein>
    <recommendedName>
        <fullName evidence="2">B-block binding subunit of TFIIIC domain-containing protein</fullName>
    </recommendedName>
</protein>
<keyword evidence="4" id="KW-1185">Reference proteome</keyword>
<dbReference type="EMBL" id="CP000505">
    <property type="protein sequence ID" value="ABL77779.1"/>
    <property type="molecule type" value="Genomic_DNA"/>
</dbReference>
<dbReference type="Proteomes" id="UP000000641">
    <property type="component" value="Chromosome"/>
</dbReference>
<dbReference type="STRING" id="368408.Tpen_0370"/>
<proteinExistence type="predicted"/>
<evidence type="ECO:0000313" key="3">
    <source>
        <dbReference type="EMBL" id="ABL77779.1"/>
    </source>
</evidence>
<organism evidence="3 4">
    <name type="scientific">Thermofilum pendens (strain DSM 2475 / Hrk 5)</name>
    <dbReference type="NCBI Taxonomy" id="368408"/>
    <lineage>
        <taxon>Archaea</taxon>
        <taxon>Thermoproteota</taxon>
        <taxon>Thermoprotei</taxon>
        <taxon>Thermofilales</taxon>
        <taxon>Thermofilaceae</taxon>
        <taxon>Thermofilum</taxon>
    </lineage>
</organism>
<dbReference type="OrthoDB" id="31046at2157"/>
<evidence type="ECO:0000259" key="2">
    <source>
        <dbReference type="Pfam" id="PF04182"/>
    </source>
</evidence>
<dbReference type="InterPro" id="IPR036388">
    <property type="entry name" value="WH-like_DNA-bd_sf"/>
</dbReference>
<dbReference type="Gene3D" id="1.10.10.10">
    <property type="entry name" value="Winged helix-like DNA-binding domain superfamily/Winged helix DNA-binding domain"/>
    <property type="match status" value="1"/>
</dbReference>
<keyword evidence="1" id="KW-0175">Coiled coil</keyword>
<dbReference type="InterPro" id="IPR007309">
    <property type="entry name" value="TFIIIC_Bblock-bd"/>
</dbReference>
<dbReference type="eggNOG" id="arCOG04153">
    <property type="taxonomic scope" value="Archaea"/>
</dbReference>
<name>A1RX49_THEPD</name>